<dbReference type="PANTHER" id="PTHR34480:SF11">
    <property type="entry name" value="OS05G0173500 PROTEIN"/>
    <property type="match status" value="1"/>
</dbReference>
<evidence type="ECO:0000313" key="1">
    <source>
        <dbReference type="EnsemblPlants" id="OPUNC01G43640.1"/>
    </source>
</evidence>
<dbReference type="PANTHER" id="PTHR34480">
    <property type="entry name" value="OS01G0967800 PROTEIN-RELATED"/>
    <property type="match status" value="1"/>
</dbReference>
<reference evidence="1" key="1">
    <citation type="submission" date="2015-04" db="UniProtKB">
        <authorList>
            <consortium name="EnsemblPlants"/>
        </authorList>
    </citation>
    <scope>IDENTIFICATION</scope>
</reference>
<sequence length="207" mass="24780">MDKDEQVSYHFRQLFSLQDHPVDDDDDDDHWSEYSEPEDLTDQLVTLLKLLYEKEYFQNYEDSLEWYFDPERFECAGLDDYQRLVLCDNTGINTAQIIIPESDLAYIKFCEKLANETKWDKVNNIVYLQALKIAVMLNHIWSMRFDCYNYKDFDGVYFEVWKRVAKQKYDIYVACIDEMVHRTRAKILEVTAQHRGDNSEAKLSMDN</sequence>
<dbReference type="AlphaFoldDB" id="A0A0E0JTX6"/>
<reference evidence="1" key="2">
    <citation type="submission" date="2018-05" db="EMBL/GenBank/DDBJ databases">
        <title>OpunRS2 (Oryza punctata Reference Sequence Version 2).</title>
        <authorList>
            <person name="Zhang J."/>
            <person name="Kudrna D."/>
            <person name="Lee S."/>
            <person name="Talag J."/>
            <person name="Welchert J."/>
            <person name="Wing R.A."/>
        </authorList>
    </citation>
    <scope>NUCLEOTIDE SEQUENCE [LARGE SCALE GENOMIC DNA]</scope>
</reference>
<dbReference type="Proteomes" id="UP000026962">
    <property type="component" value="Chromosome 1"/>
</dbReference>
<proteinExistence type="predicted"/>
<protein>
    <submittedName>
        <fullName evidence="1">Uncharacterized protein</fullName>
    </submittedName>
</protein>
<keyword evidence="2" id="KW-1185">Reference proteome</keyword>
<evidence type="ECO:0000313" key="2">
    <source>
        <dbReference type="Proteomes" id="UP000026962"/>
    </source>
</evidence>
<accession>A0A0E0JTX6</accession>
<organism evidence="1">
    <name type="scientific">Oryza punctata</name>
    <name type="common">Red rice</name>
    <dbReference type="NCBI Taxonomy" id="4537"/>
    <lineage>
        <taxon>Eukaryota</taxon>
        <taxon>Viridiplantae</taxon>
        <taxon>Streptophyta</taxon>
        <taxon>Embryophyta</taxon>
        <taxon>Tracheophyta</taxon>
        <taxon>Spermatophyta</taxon>
        <taxon>Magnoliopsida</taxon>
        <taxon>Liliopsida</taxon>
        <taxon>Poales</taxon>
        <taxon>Poaceae</taxon>
        <taxon>BOP clade</taxon>
        <taxon>Oryzoideae</taxon>
        <taxon>Oryzeae</taxon>
        <taxon>Oryzinae</taxon>
        <taxon>Oryza</taxon>
    </lineage>
</organism>
<name>A0A0E0JTX6_ORYPU</name>
<dbReference type="HOGENOM" id="CLU_1328235_0_0_1"/>
<dbReference type="EnsemblPlants" id="OPUNC01G43640.1">
    <property type="protein sequence ID" value="OPUNC01G43640.1"/>
    <property type="gene ID" value="OPUNC01G43640"/>
</dbReference>
<dbReference type="Gramene" id="OPUNC01G43640.1">
    <property type="protein sequence ID" value="OPUNC01G43640.1"/>
    <property type="gene ID" value="OPUNC01G43640"/>
</dbReference>